<evidence type="ECO:0000256" key="5">
    <source>
        <dbReference type="ARBA" id="ARBA00023136"/>
    </source>
</evidence>
<dbReference type="EC" id="2.3.1.225" evidence="10"/>
<keyword evidence="7" id="KW-0449">Lipoprotein</keyword>
<evidence type="ECO:0000256" key="8">
    <source>
        <dbReference type="ARBA" id="ARBA00023315"/>
    </source>
</evidence>
<dbReference type="GO" id="GO:0005794">
    <property type="term" value="C:Golgi apparatus"/>
    <property type="evidence" value="ECO:0007669"/>
    <property type="project" value="TreeGrafter"/>
</dbReference>
<keyword evidence="2 10" id="KW-0808">Transferase</keyword>
<feature type="domain" description="Palmitoyltransferase DHHC" evidence="11">
    <location>
        <begin position="195"/>
        <end position="324"/>
    </location>
</feature>
<evidence type="ECO:0000256" key="7">
    <source>
        <dbReference type="ARBA" id="ARBA00023288"/>
    </source>
</evidence>
<dbReference type="GO" id="GO:0019706">
    <property type="term" value="F:protein-cysteine S-palmitoyltransferase activity"/>
    <property type="evidence" value="ECO:0007669"/>
    <property type="project" value="UniProtKB-EC"/>
</dbReference>
<keyword evidence="13" id="KW-1185">Reference proteome</keyword>
<evidence type="ECO:0000313" key="12">
    <source>
        <dbReference type="EMBL" id="KAJ8603425.1"/>
    </source>
</evidence>
<comment type="catalytic activity">
    <reaction evidence="9 10">
        <text>L-cysteinyl-[protein] + hexadecanoyl-CoA = S-hexadecanoyl-L-cysteinyl-[protein] + CoA</text>
        <dbReference type="Rhea" id="RHEA:36683"/>
        <dbReference type="Rhea" id="RHEA-COMP:10131"/>
        <dbReference type="Rhea" id="RHEA-COMP:11032"/>
        <dbReference type="ChEBI" id="CHEBI:29950"/>
        <dbReference type="ChEBI" id="CHEBI:57287"/>
        <dbReference type="ChEBI" id="CHEBI:57379"/>
        <dbReference type="ChEBI" id="CHEBI:74151"/>
        <dbReference type="EC" id="2.3.1.225"/>
    </reaction>
</comment>
<keyword evidence="3 10" id="KW-0812">Transmembrane</keyword>
<feature type="transmembrane region" description="Helical" evidence="10">
    <location>
        <begin position="238"/>
        <end position="261"/>
    </location>
</feature>
<dbReference type="EMBL" id="JAQMWT010000351">
    <property type="protein sequence ID" value="KAJ8603425.1"/>
    <property type="molecule type" value="Genomic_DNA"/>
</dbReference>
<evidence type="ECO:0000256" key="1">
    <source>
        <dbReference type="ARBA" id="ARBA00004127"/>
    </source>
</evidence>
<dbReference type="AlphaFoldDB" id="A0AAD7UDV8"/>
<accession>A0AAD7UDV8</accession>
<dbReference type="GO" id="GO:0006612">
    <property type="term" value="P:protein targeting to membrane"/>
    <property type="evidence" value="ECO:0007669"/>
    <property type="project" value="TreeGrafter"/>
</dbReference>
<sequence>MNEEEEEDMTSAPVQFRFVPRFRRQNIPVLQEPSPLSRCVASIQGKPLGQARVITAYKRQGSWLWIWWDGRFGWVDLSNLESRGWRASQVSSFDPRESFAGDNFIAPRGLFVLGPDLGGFFATNLMTTVPSIIVFTSTVKNFPHAAVFKVVLAYLYATTTYLLWRAALTEPGILPRNPPDAKPSLPAGCEDAPDLKICHTCNLVRPARSKHCGSCNNCVELFDHHCPWLGTCVARRNYAWFSLFLMSEVILIIYVAFVTALRFRAEYLKFGDVPRDFAADLVEHDPWPLAALAVAVALSFPVISLLAFHWRLAAIAQTTNESVRGVYRHHSNRNNLGCRANCANAALNLCRHTPPSRILHLDRRKPPERDLELHSRCFYGTCPS</sequence>
<evidence type="ECO:0000256" key="4">
    <source>
        <dbReference type="ARBA" id="ARBA00022989"/>
    </source>
</evidence>
<dbReference type="InterPro" id="IPR001594">
    <property type="entry name" value="Palmitoyltrfase_DHHC"/>
</dbReference>
<feature type="transmembrane region" description="Helical" evidence="10">
    <location>
        <begin position="287"/>
        <end position="308"/>
    </location>
</feature>
<dbReference type="PANTHER" id="PTHR22883">
    <property type="entry name" value="ZINC FINGER DHHC DOMAIN CONTAINING PROTEIN"/>
    <property type="match status" value="1"/>
</dbReference>
<proteinExistence type="inferred from homology"/>
<dbReference type="PROSITE" id="PS50216">
    <property type="entry name" value="DHHC"/>
    <property type="match status" value="1"/>
</dbReference>
<evidence type="ECO:0000259" key="11">
    <source>
        <dbReference type="Pfam" id="PF01529"/>
    </source>
</evidence>
<dbReference type="GO" id="GO:0005783">
    <property type="term" value="C:endoplasmic reticulum"/>
    <property type="evidence" value="ECO:0007669"/>
    <property type="project" value="TreeGrafter"/>
</dbReference>
<comment type="domain">
    <text evidence="10">The DHHC domain is required for palmitoyltransferase activity.</text>
</comment>
<comment type="similarity">
    <text evidence="10">Belongs to the DHHC palmitoyltransferase family.</text>
</comment>
<reference evidence="12" key="1">
    <citation type="submission" date="2023-01" db="EMBL/GenBank/DDBJ databases">
        <title>Metagenome sequencing of chrysophaentin producing Chrysophaeum taylorii.</title>
        <authorList>
            <person name="Davison J."/>
            <person name="Bewley C."/>
        </authorList>
    </citation>
    <scope>NUCLEOTIDE SEQUENCE</scope>
    <source>
        <strain evidence="12">NIES-1699</strain>
    </source>
</reference>
<keyword evidence="8 10" id="KW-0012">Acyltransferase</keyword>
<evidence type="ECO:0000313" key="13">
    <source>
        <dbReference type="Proteomes" id="UP001230188"/>
    </source>
</evidence>
<feature type="transmembrane region" description="Helical" evidence="10">
    <location>
        <begin position="117"/>
        <end position="139"/>
    </location>
</feature>
<evidence type="ECO:0000256" key="3">
    <source>
        <dbReference type="ARBA" id="ARBA00022692"/>
    </source>
</evidence>
<protein>
    <recommendedName>
        <fullName evidence="10">Palmitoyltransferase</fullName>
        <ecNumber evidence="10">2.3.1.225</ecNumber>
    </recommendedName>
</protein>
<organism evidence="12 13">
    <name type="scientific">Chrysophaeum taylorii</name>
    <dbReference type="NCBI Taxonomy" id="2483200"/>
    <lineage>
        <taxon>Eukaryota</taxon>
        <taxon>Sar</taxon>
        <taxon>Stramenopiles</taxon>
        <taxon>Ochrophyta</taxon>
        <taxon>Pelagophyceae</taxon>
        <taxon>Pelagomonadales</taxon>
        <taxon>Pelagomonadaceae</taxon>
        <taxon>Chrysophaeum</taxon>
    </lineage>
</organism>
<keyword evidence="4 10" id="KW-1133">Transmembrane helix</keyword>
<name>A0AAD7UDV8_9STRA</name>
<dbReference type="InterPro" id="IPR039859">
    <property type="entry name" value="PFA4/ZDH16/20/ERF2-like"/>
</dbReference>
<dbReference type="PANTHER" id="PTHR22883:SF43">
    <property type="entry name" value="PALMITOYLTRANSFERASE APP"/>
    <property type="match status" value="1"/>
</dbReference>
<keyword evidence="6" id="KW-0564">Palmitate</keyword>
<evidence type="ECO:0000256" key="9">
    <source>
        <dbReference type="ARBA" id="ARBA00048048"/>
    </source>
</evidence>
<feature type="transmembrane region" description="Helical" evidence="10">
    <location>
        <begin position="145"/>
        <end position="164"/>
    </location>
</feature>
<keyword evidence="5 10" id="KW-0472">Membrane</keyword>
<evidence type="ECO:0000256" key="2">
    <source>
        <dbReference type="ARBA" id="ARBA00022679"/>
    </source>
</evidence>
<comment type="subcellular location">
    <subcellularLocation>
        <location evidence="1">Endomembrane system</location>
        <topology evidence="1">Multi-pass membrane protein</topology>
    </subcellularLocation>
</comment>
<evidence type="ECO:0000256" key="6">
    <source>
        <dbReference type="ARBA" id="ARBA00023139"/>
    </source>
</evidence>
<evidence type="ECO:0000256" key="10">
    <source>
        <dbReference type="RuleBase" id="RU079119"/>
    </source>
</evidence>
<comment type="caution">
    <text evidence="12">The sequence shown here is derived from an EMBL/GenBank/DDBJ whole genome shotgun (WGS) entry which is preliminary data.</text>
</comment>
<gene>
    <name evidence="12" type="ORF">CTAYLR_003977</name>
</gene>
<dbReference type="Proteomes" id="UP001230188">
    <property type="component" value="Unassembled WGS sequence"/>
</dbReference>
<dbReference type="Pfam" id="PF01529">
    <property type="entry name" value="DHHC"/>
    <property type="match status" value="1"/>
</dbReference>